<feature type="transmembrane region" description="Helical" evidence="5">
    <location>
        <begin position="36"/>
        <end position="54"/>
    </location>
</feature>
<evidence type="ECO:0000256" key="2">
    <source>
        <dbReference type="ARBA" id="ARBA00022692"/>
    </source>
</evidence>
<feature type="transmembrane region" description="Helical" evidence="5">
    <location>
        <begin position="12"/>
        <end position="30"/>
    </location>
</feature>
<keyword evidence="8" id="KW-1185">Reference proteome</keyword>
<evidence type="ECO:0000256" key="3">
    <source>
        <dbReference type="ARBA" id="ARBA00022989"/>
    </source>
</evidence>
<dbReference type="GO" id="GO:0006884">
    <property type="term" value="P:cell volume homeostasis"/>
    <property type="evidence" value="ECO:0007669"/>
    <property type="project" value="TreeGrafter"/>
</dbReference>
<evidence type="ECO:0000313" key="9">
    <source>
        <dbReference type="WBParaSite" id="ALUE_0002186201-mRNA-1"/>
    </source>
</evidence>
<reference evidence="9" key="1">
    <citation type="submission" date="2017-02" db="UniProtKB">
        <authorList>
            <consortium name="WormBaseParasite"/>
        </authorList>
    </citation>
    <scope>IDENTIFICATION</scope>
</reference>
<keyword evidence="2 5" id="KW-0812">Transmembrane</keyword>
<comment type="subcellular location">
    <subcellularLocation>
        <location evidence="1">Membrane</location>
        <topology evidence="1">Multi-pass membrane protein</topology>
    </subcellularLocation>
</comment>
<proteinExistence type="predicted"/>
<dbReference type="GO" id="GO:0016020">
    <property type="term" value="C:membrane"/>
    <property type="evidence" value="ECO:0007669"/>
    <property type="project" value="UniProtKB-SubCell"/>
</dbReference>
<sequence>ELNAIAPIISNFFLASYALINYACFDASFADSPGELNAIAPIISNFFLASYALINYACFDASFADSPGFRPSFKYYNMWVSLAGALLCISVMFIISWSTALLTFFFFAMLFLYILHRKPDVNWGSSTQAHSYKNALQAMMKLANTEEHVKNYRPQLLVLTGNPAARPSLVDFVYNITKGSSLMICGYVVPYAPCDRVFAVIRTLDRQLNEWLKKRHVKSFYVSVANPSLREGARTLLQVSGLGKLRPNILIVGFKANWHSQGVDALNEINDYFGVIQDAFENNMGVGVLRNVGGGLDYSELMKRHNVGDTARLNLPDVTQPVPSKDRYIFIWLIVQNA</sequence>
<evidence type="ECO:0000259" key="7">
    <source>
        <dbReference type="Pfam" id="PF03522"/>
    </source>
</evidence>
<dbReference type="InterPro" id="IPR004841">
    <property type="entry name" value="AA-permease/SLC12A_dom"/>
</dbReference>
<accession>A0A0M3ISY4</accession>
<evidence type="ECO:0000256" key="1">
    <source>
        <dbReference type="ARBA" id="ARBA00004141"/>
    </source>
</evidence>
<keyword evidence="3 5" id="KW-1133">Transmembrane helix</keyword>
<dbReference type="Proteomes" id="UP000036681">
    <property type="component" value="Unplaced"/>
</dbReference>
<dbReference type="InterPro" id="IPR018491">
    <property type="entry name" value="SLC12_C"/>
</dbReference>
<dbReference type="Pfam" id="PF00324">
    <property type="entry name" value="AA_permease"/>
    <property type="match status" value="1"/>
</dbReference>
<dbReference type="GO" id="GO:1990573">
    <property type="term" value="P:potassium ion import across plasma membrane"/>
    <property type="evidence" value="ECO:0007669"/>
    <property type="project" value="TreeGrafter"/>
</dbReference>
<evidence type="ECO:0000256" key="4">
    <source>
        <dbReference type="ARBA" id="ARBA00023136"/>
    </source>
</evidence>
<feature type="transmembrane region" description="Helical" evidence="5">
    <location>
        <begin position="75"/>
        <end position="94"/>
    </location>
</feature>
<dbReference type="InterPro" id="IPR004842">
    <property type="entry name" value="SLC12A_fam"/>
</dbReference>
<feature type="domain" description="SLC12A transporter C-terminal" evidence="7">
    <location>
        <begin position="166"/>
        <end position="310"/>
    </location>
</feature>
<dbReference type="PANTHER" id="PTHR11827">
    <property type="entry name" value="SOLUTE CARRIER FAMILY 12, CATION COTRANSPORTERS"/>
    <property type="match status" value="1"/>
</dbReference>
<dbReference type="AlphaFoldDB" id="A0A0M3ISY4"/>
<dbReference type="PANTHER" id="PTHR11827:SF103">
    <property type="entry name" value="SODIUM CHLORIDE COTRANSPORTER 69, ISOFORM E"/>
    <property type="match status" value="1"/>
</dbReference>
<protein>
    <submittedName>
        <fullName evidence="9">SLC12 domain-containing protein</fullName>
    </submittedName>
</protein>
<dbReference type="GO" id="GO:0055078">
    <property type="term" value="P:sodium ion homeostasis"/>
    <property type="evidence" value="ECO:0007669"/>
    <property type="project" value="TreeGrafter"/>
</dbReference>
<evidence type="ECO:0000256" key="5">
    <source>
        <dbReference type="SAM" id="Phobius"/>
    </source>
</evidence>
<dbReference type="Gene3D" id="1.20.1740.10">
    <property type="entry name" value="Amino acid/polyamine transporter I"/>
    <property type="match status" value="1"/>
</dbReference>
<feature type="domain" description="Amino acid permease/ SLC12A" evidence="6">
    <location>
        <begin position="37"/>
        <end position="157"/>
    </location>
</feature>
<keyword evidence="4 5" id="KW-0472">Membrane</keyword>
<evidence type="ECO:0000313" key="8">
    <source>
        <dbReference type="Proteomes" id="UP000036681"/>
    </source>
</evidence>
<evidence type="ECO:0000259" key="6">
    <source>
        <dbReference type="Pfam" id="PF00324"/>
    </source>
</evidence>
<dbReference type="WBParaSite" id="ALUE_0002186201-mRNA-1">
    <property type="protein sequence ID" value="ALUE_0002186201-mRNA-1"/>
    <property type="gene ID" value="ALUE_0002186201"/>
</dbReference>
<name>A0A0M3ISY4_ASCLU</name>
<dbReference type="GO" id="GO:0055064">
    <property type="term" value="P:chloride ion homeostasis"/>
    <property type="evidence" value="ECO:0007669"/>
    <property type="project" value="TreeGrafter"/>
</dbReference>
<organism evidence="8 9">
    <name type="scientific">Ascaris lumbricoides</name>
    <name type="common">Giant roundworm</name>
    <dbReference type="NCBI Taxonomy" id="6252"/>
    <lineage>
        <taxon>Eukaryota</taxon>
        <taxon>Metazoa</taxon>
        <taxon>Ecdysozoa</taxon>
        <taxon>Nematoda</taxon>
        <taxon>Chromadorea</taxon>
        <taxon>Rhabditida</taxon>
        <taxon>Spirurina</taxon>
        <taxon>Ascaridomorpha</taxon>
        <taxon>Ascaridoidea</taxon>
        <taxon>Ascarididae</taxon>
        <taxon>Ascaris</taxon>
    </lineage>
</organism>
<dbReference type="Pfam" id="PF03522">
    <property type="entry name" value="SLC12"/>
    <property type="match status" value="1"/>
</dbReference>
<dbReference type="GO" id="GO:0055075">
    <property type="term" value="P:potassium ion homeostasis"/>
    <property type="evidence" value="ECO:0007669"/>
    <property type="project" value="TreeGrafter"/>
</dbReference>
<dbReference type="GO" id="GO:0008511">
    <property type="term" value="F:sodium:potassium:chloride symporter activity"/>
    <property type="evidence" value="ECO:0007669"/>
    <property type="project" value="TreeGrafter"/>
</dbReference>